<reference evidence="1 2" key="1">
    <citation type="submission" date="2018-09" db="EMBL/GenBank/DDBJ databases">
        <title>A high-quality reference genome of wild soybean provides a powerful tool to mine soybean genomes.</title>
        <authorList>
            <person name="Xie M."/>
            <person name="Chung C.Y.L."/>
            <person name="Li M.-W."/>
            <person name="Wong F.-L."/>
            <person name="Chan T.-F."/>
            <person name="Lam H.-M."/>
        </authorList>
    </citation>
    <scope>NUCLEOTIDE SEQUENCE [LARGE SCALE GENOMIC DNA]</scope>
    <source>
        <strain evidence="2">cv. W05</strain>
        <tissue evidence="1">Hypocotyl of etiolated seedlings</tissue>
    </source>
</reference>
<organism evidence="1 2">
    <name type="scientific">Glycine soja</name>
    <name type="common">Wild soybean</name>
    <dbReference type="NCBI Taxonomy" id="3848"/>
    <lineage>
        <taxon>Eukaryota</taxon>
        <taxon>Viridiplantae</taxon>
        <taxon>Streptophyta</taxon>
        <taxon>Embryophyta</taxon>
        <taxon>Tracheophyta</taxon>
        <taxon>Spermatophyta</taxon>
        <taxon>Magnoliopsida</taxon>
        <taxon>eudicotyledons</taxon>
        <taxon>Gunneridae</taxon>
        <taxon>Pentapetalae</taxon>
        <taxon>rosids</taxon>
        <taxon>fabids</taxon>
        <taxon>Fabales</taxon>
        <taxon>Fabaceae</taxon>
        <taxon>Papilionoideae</taxon>
        <taxon>50 kb inversion clade</taxon>
        <taxon>NPAAA clade</taxon>
        <taxon>indigoferoid/millettioid clade</taxon>
        <taxon>Phaseoleae</taxon>
        <taxon>Glycine</taxon>
        <taxon>Glycine subgen. Soja</taxon>
    </lineage>
</organism>
<name>A0A445LRB3_GLYSO</name>
<gene>
    <name evidence="1" type="ORF">D0Y65_004463</name>
</gene>
<evidence type="ECO:0000313" key="2">
    <source>
        <dbReference type="Proteomes" id="UP000289340"/>
    </source>
</evidence>
<dbReference type="Proteomes" id="UP000289340">
    <property type="component" value="Chromosome 2"/>
</dbReference>
<sequence length="87" mass="10688">MFWLHHESSSFIDWKSRGLVKNPCDHFFCIKERKAKNWFDLWHFEVAYSARWYCEEFRQLLPLSHELLPALHQFGTFMECNLLYSIM</sequence>
<evidence type="ECO:0000313" key="1">
    <source>
        <dbReference type="EMBL" id="RZC25771.1"/>
    </source>
</evidence>
<dbReference type="AlphaFoldDB" id="A0A445LRB3"/>
<keyword evidence="2" id="KW-1185">Reference proteome</keyword>
<accession>A0A445LRB3</accession>
<comment type="caution">
    <text evidence="1">The sequence shown here is derived from an EMBL/GenBank/DDBJ whole genome shotgun (WGS) entry which is preliminary data.</text>
</comment>
<protein>
    <submittedName>
        <fullName evidence="1">Uncharacterized protein</fullName>
    </submittedName>
</protein>
<dbReference type="EMBL" id="QZWG01000002">
    <property type="protein sequence ID" value="RZC25771.1"/>
    <property type="molecule type" value="Genomic_DNA"/>
</dbReference>
<proteinExistence type="predicted"/>